<dbReference type="AlphaFoldDB" id="A0A4D6L598"/>
<dbReference type="EMBL" id="CP039346">
    <property type="protein sequence ID" value="QCD83604.1"/>
    <property type="molecule type" value="Genomic_DNA"/>
</dbReference>
<sequence length="154" mass="17111">MGELSVPRLIEERWRRRLGFLNPSLGSKFTNPSLFIFVPNLKLLFLFARTPPHSVAPLRHRPPQPPLCFDEGCHCSVPLCCGVVAIRQRCRKVGLFQRVRVRGGLLPQWSDAVALMKVQRVSNGSEVHCGGVRGEVMVVRVAAANGSEVRCGEQ</sequence>
<proteinExistence type="predicted"/>
<dbReference type="Proteomes" id="UP000501690">
    <property type="component" value="Linkage Group LG2"/>
</dbReference>
<reference evidence="1 2" key="1">
    <citation type="submission" date="2019-04" db="EMBL/GenBank/DDBJ databases">
        <title>An improved genome assembly and genetic linkage map for asparagus bean, Vigna unguiculata ssp. sesquipedialis.</title>
        <authorList>
            <person name="Xia Q."/>
            <person name="Zhang R."/>
            <person name="Dong Y."/>
        </authorList>
    </citation>
    <scope>NUCLEOTIDE SEQUENCE [LARGE SCALE GENOMIC DNA]</scope>
    <source>
        <tissue evidence="1">Leaf</tissue>
    </source>
</reference>
<protein>
    <submittedName>
        <fullName evidence="1">Uncharacterized protein</fullName>
    </submittedName>
</protein>
<evidence type="ECO:0000313" key="1">
    <source>
        <dbReference type="EMBL" id="QCD83604.1"/>
    </source>
</evidence>
<evidence type="ECO:0000313" key="2">
    <source>
        <dbReference type="Proteomes" id="UP000501690"/>
    </source>
</evidence>
<name>A0A4D6L598_VIGUN</name>
<organism evidence="1 2">
    <name type="scientific">Vigna unguiculata</name>
    <name type="common">Cowpea</name>
    <dbReference type="NCBI Taxonomy" id="3917"/>
    <lineage>
        <taxon>Eukaryota</taxon>
        <taxon>Viridiplantae</taxon>
        <taxon>Streptophyta</taxon>
        <taxon>Embryophyta</taxon>
        <taxon>Tracheophyta</taxon>
        <taxon>Spermatophyta</taxon>
        <taxon>Magnoliopsida</taxon>
        <taxon>eudicotyledons</taxon>
        <taxon>Gunneridae</taxon>
        <taxon>Pentapetalae</taxon>
        <taxon>rosids</taxon>
        <taxon>fabids</taxon>
        <taxon>Fabales</taxon>
        <taxon>Fabaceae</taxon>
        <taxon>Papilionoideae</taxon>
        <taxon>50 kb inversion clade</taxon>
        <taxon>NPAAA clade</taxon>
        <taxon>indigoferoid/millettioid clade</taxon>
        <taxon>Phaseoleae</taxon>
        <taxon>Vigna</taxon>
    </lineage>
</organism>
<keyword evidence="2" id="KW-1185">Reference proteome</keyword>
<accession>A0A4D6L598</accession>
<gene>
    <name evidence="1" type="ORF">DEO72_LG2g3950</name>
</gene>